<feature type="compositionally biased region" description="Pro residues" evidence="9">
    <location>
        <begin position="1"/>
        <end position="19"/>
    </location>
</feature>
<evidence type="ECO:0000256" key="9">
    <source>
        <dbReference type="SAM" id="MobiDB-lite"/>
    </source>
</evidence>
<comment type="similarity">
    <text evidence="2">Belongs to the carotenoid oxygenase family.</text>
</comment>
<evidence type="ECO:0000256" key="3">
    <source>
        <dbReference type="ARBA" id="ARBA00022640"/>
    </source>
</evidence>
<comment type="subcellular location">
    <subcellularLocation>
        <location evidence="1">Plastid</location>
        <location evidence="1">Chloroplast</location>
    </subcellularLocation>
</comment>
<dbReference type="GO" id="GO:0046872">
    <property type="term" value="F:metal ion binding"/>
    <property type="evidence" value="ECO:0007669"/>
    <property type="project" value="UniProtKB-KW"/>
</dbReference>
<evidence type="ECO:0000256" key="4">
    <source>
        <dbReference type="ARBA" id="ARBA00022723"/>
    </source>
</evidence>
<keyword evidence="4 8" id="KW-0479">Metal-binding</keyword>
<dbReference type="PANTHER" id="PTHR10543:SF101">
    <property type="entry name" value="9-CIS-EPOXYCAROTENOID DIOXYGENASE NCED6, CHLOROPLASTIC"/>
    <property type="match status" value="1"/>
</dbReference>
<dbReference type="Proteomes" id="UP000479710">
    <property type="component" value="Unassembled WGS sequence"/>
</dbReference>
<dbReference type="AlphaFoldDB" id="A0A6G1BUC6"/>
<evidence type="ECO:0000313" key="11">
    <source>
        <dbReference type="Proteomes" id="UP000479710"/>
    </source>
</evidence>
<keyword evidence="7 8" id="KW-0408">Iron</keyword>
<accession>A0A6G1BUC6</accession>
<dbReference type="Pfam" id="PF03055">
    <property type="entry name" value="RPE65"/>
    <property type="match status" value="2"/>
</dbReference>
<evidence type="ECO:0000256" key="5">
    <source>
        <dbReference type="ARBA" id="ARBA00022946"/>
    </source>
</evidence>
<dbReference type="InterPro" id="IPR004294">
    <property type="entry name" value="Carotenoid_Oase"/>
</dbReference>
<dbReference type="EMBL" id="SPHZ02000011">
    <property type="protein sequence ID" value="KAF0891599.1"/>
    <property type="molecule type" value="Genomic_DNA"/>
</dbReference>
<dbReference type="GO" id="GO:0009570">
    <property type="term" value="C:chloroplast stroma"/>
    <property type="evidence" value="ECO:0007669"/>
    <property type="project" value="TreeGrafter"/>
</dbReference>
<keyword evidence="11" id="KW-1185">Reference proteome</keyword>
<dbReference type="OrthoDB" id="1069523at2759"/>
<feature type="binding site" evidence="8">
    <location>
        <position position="305"/>
    </location>
    <ligand>
        <name>Fe cation</name>
        <dbReference type="ChEBI" id="CHEBI:24875"/>
        <note>catalytic</note>
    </ligand>
</feature>
<proteinExistence type="inferred from homology"/>
<name>A0A6G1BUC6_9ORYZ</name>
<reference evidence="10 11" key="1">
    <citation type="submission" date="2019-11" db="EMBL/GenBank/DDBJ databases">
        <title>Whole genome sequence of Oryza granulata.</title>
        <authorList>
            <person name="Li W."/>
        </authorList>
    </citation>
    <scope>NUCLEOTIDE SEQUENCE [LARGE SCALE GENOMIC DNA]</scope>
    <source>
        <strain evidence="11">cv. Menghai</strain>
        <tissue evidence="10">Leaf</tissue>
    </source>
</reference>
<keyword evidence="6" id="KW-0223">Dioxygenase</keyword>
<keyword evidence="5" id="KW-0809">Transit peptide</keyword>
<dbReference type="PANTHER" id="PTHR10543">
    <property type="entry name" value="BETA-CAROTENE DIOXYGENASE"/>
    <property type="match status" value="1"/>
</dbReference>
<keyword evidence="3" id="KW-0934">Plastid</keyword>
<sequence length="382" mass="41805">MATDPSPLPRPVTPPPSPPIVDSHITTIQPWPACKKRTLNPVQGLVASVMNFLEDRVFSPLEARKPLHRCVDPAVQLAGNFAPVLESPPVRDLRIRCEIPPAMAGGVYVRNGANLMLPPRGGHHLFDGDGMLHAVALPDGGATTRRFTRTSRLAQEAALGRCAFSKAIGELHLGGHAELGRLLLFGLRAAAGVVDASRGAGAANTGLVYFIRRAAPRAVGGRPAVPRRRRSRRRPLHRRAVRLRRAAPVTDDRAPKVDPDAGELFALSYDVARRPYLRYFRVDPHSGEKSGGAVAVALGRPTMVHDFAVTSRYAVIPDQQMVFDLYMADATWRLSCHPRRRQDVPFRTPPTLNLEAGTVNQSRLGRCTRYAYLAVAEVPWRG</sequence>
<protein>
    <submittedName>
        <fullName evidence="10">Uncharacterized protein</fullName>
    </submittedName>
</protein>
<evidence type="ECO:0000256" key="8">
    <source>
        <dbReference type="PIRSR" id="PIRSR604294-1"/>
    </source>
</evidence>
<dbReference type="GO" id="GO:0010436">
    <property type="term" value="F:carotenoid dioxygenase activity"/>
    <property type="evidence" value="ECO:0007669"/>
    <property type="project" value="TreeGrafter"/>
</dbReference>
<dbReference type="GO" id="GO:0016121">
    <property type="term" value="P:carotene catabolic process"/>
    <property type="evidence" value="ECO:0007669"/>
    <property type="project" value="TreeGrafter"/>
</dbReference>
<comment type="caution">
    <text evidence="10">The sequence shown here is derived from an EMBL/GenBank/DDBJ whole genome shotgun (WGS) entry which is preliminary data.</text>
</comment>
<evidence type="ECO:0000256" key="2">
    <source>
        <dbReference type="ARBA" id="ARBA00006787"/>
    </source>
</evidence>
<evidence type="ECO:0000256" key="1">
    <source>
        <dbReference type="ARBA" id="ARBA00004229"/>
    </source>
</evidence>
<keyword evidence="6" id="KW-0560">Oxidoreductase</keyword>
<organism evidence="10 11">
    <name type="scientific">Oryza meyeriana var. granulata</name>
    <dbReference type="NCBI Taxonomy" id="110450"/>
    <lineage>
        <taxon>Eukaryota</taxon>
        <taxon>Viridiplantae</taxon>
        <taxon>Streptophyta</taxon>
        <taxon>Embryophyta</taxon>
        <taxon>Tracheophyta</taxon>
        <taxon>Spermatophyta</taxon>
        <taxon>Magnoliopsida</taxon>
        <taxon>Liliopsida</taxon>
        <taxon>Poales</taxon>
        <taxon>Poaceae</taxon>
        <taxon>BOP clade</taxon>
        <taxon>Oryzoideae</taxon>
        <taxon>Oryzeae</taxon>
        <taxon>Oryzinae</taxon>
        <taxon>Oryza</taxon>
        <taxon>Oryza meyeriana</taxon>
    </lineage>
</organism>
<evidence type="ECO:0000313" key="10">
    <source>
        <dbReference type="EMBL" id="KAF0891599.1"/>
    </source>
</evidence>
<evidence type="ECO:0000256" key="6">
    <source>
        <dbReference type="ARBA" id="ARBA00022964"/>
    </source>
</evidence>
<gene>
    <name evidence="10" type="ORF">E2562_010588</name>
</gene>
<feature type="region of interest" description="Disordered" evidence="9">
    <location>
        <begin position="1"/>
        <end position="20"/>
    </location>
</feature>
<comment type="cofactor">
    <cofactor evidence="8">
        <name>Fe(2+)</name>
        <dbReference type="ChEBI" id="CHEBI:29033"/>
    </cofactor>
    <text evidence="8">Binds 1 Fe(2+) ion per subunit.</text>
</comment>
<evidence type="ECO:0000256" key="7">
    <source>
        <dbReference type="ARBA" id="ARBA00023004"/>
    </source>
</evidence>